<evidence type="ECO:0000256" key="6">
    <source>
        <dbReference type="SAM" id="MobiDB-lite"/>
    </source>
</evidence>
<feature type="region of interest" description="Disordered" evidence="6">
    <location>
        <begin position="380"/>
        <end position="399"/>
    </location>
</feature>
<dbReference type="GO" id="GO:0006000">
    <property type="term" value="P:fructose metabolic process"/>
    <property type="evidence" value="ECO:0007669"/>
    <property type="project" value="UniProtKB-ARBA"/>
</dbReference>
<reference evidence="9" key="1">
    <citation type="submission" date="2016-10" db="EMBL/GenBank/DDBJ databases">
        <authorList>
            <person name="Varghese N."/>
            <person name="Submissions S."/>
        </authorList>
    </citation>
    <scope>NUCLEOTIDE SEQUENCE [LARGE SCALE GENOMIC DNA]</scope>
    <source>
        <strain evidence="9">DSM 13078</strain>
    </source>
</reference>
<keyword evidence="4 8" id="KW-0418">Kinase</keyword>
<comment type="similarity">
    <text evidence="1">Belongs to the carbohydrate kinase PfkB family.</text>
</comment>
<dbReference type="AlphaFoldDB" id="A0A1I1J8I0"/>
<evidence type="ECO:0000256" key="5">
    <source>
        <dbReference type="ARBA" id="ARBA00022840"/>
    </source>
</evidence>
<accession>A0A1I1J8I0</accession>
<evidence type="ECO:0000313" key="9">
    <source>
        <dbReference type="Proteomes" id="UP000199161"/>
    </source>
</evidence>
<evidence type="ECO:0000256" key="2">
    <source>
        <dbReference type="ARBA" id="ARBA00022679"/>
    </source>
</evidence>
<dbReference type="Proteomes" id="UP000199161">
    <property type="component" value="Unassembled WGS sequence"/>
</dbReference>
<dbReference type="GO" id="GO:0008865">
    <property type="term" value="F:fructokinase activity"/>
    <property type="evidence" value="ECO:0007669"/>
    <property type="project" value="UniProtKB-ARBA"/>
</dbReference>
<feature type="domain" description="Carbohydrate kinase PfkB" evidence="7">
    <location>
        <begin position="79"/>
        <end position="377"/>
    </location>
</feature>
<keyword evidence="5" id="KW-0067">ATP-binding</keyword>
<name>A0A1I1J8I0_NATHA</name>
<dbReference type="PANTHER" id="PTHR43085">
    <property type="entry name" value="HEXOKINASE FAMILY MEMBER"/>
    <property type="match status" value="1"/>
</dbReference>
<dbReference type="InterPro" id="IPR002139">
    <property type="entry name" value="Ribo/fructo_kinase"/>
</dbReference>
<organism evidence="8 9">
    <name type="scientific">Natronobacterium haloterrestre</name>
    <name type="common">Halobiforma haloterrestris</name>
    <dbReference type="NCBI Taxonomy" id="148448"/>
    <lineage>
        <taxon>Archaea</taxon>
        <taxon>Methanobacteriati</taxon>
        <taxon>Methanobacteriota</taxon>
        <taxon>Stenosarchaea group</taxon>
        <taxon>Halobacteria</taxon>
        <taxon>Halobacteriales</taxon>
        <taxon>Natrialbaceae</taxon>
        <taxon>Natronobacterium</taxon>
    </lineage>
</organism>
<sequence>MLSVLTFAAFVALVSFFLFAAYSADRDDLEANRFGRALPFVPRRVERTAAIDSSDRLGRGVGGSVTSCEWRVEGAVVNHEILVTGETLIDFLPDGPGPLSSVEGFDRRPGGAPANVAVALARLGEPPLFWTRVGDDPFGRYLRETLEEYGVPDRFVERDPDAKTSLAFVTHDETGDREFSFYRDGTADTRLEPVRVDDAALADCEWVHAGGVTLSSGRSREATLDLLERGAAQGCTVSFDPNHRPELWPDDETYREVVGDALAHVDVLKATEDELAALGLEGESATALARAAREAGPDAVFVTRGGSGAIAVTDEGTASHPGYDPDVVDTTGAGDAFVAGTIAGLHEGREPSETLAFASAVGAAATTAAGAMAALPDREGVASIAEGEESGNVDPADRR</sequence>
<protein>
    <submittedName>
        <fullName evidence="8">Fructokinase</fullName>
    </submittedName>
</protein>
<dbReference type="Gene3D" id="3.40.1190.20">
    <property type="match status" value="1"/>
</dbReference>
<dbReference type="InterPro" id="IPR050306">
    <property type="entry name" value="PfkB_Carbo_kinase"/>
</dbReference>
<evidence type="ECO:0000256" key="4">
    <source>
        <dbReference type="ARBA" id="ARBA00022777"/>
    </source>
</evidence>
<gene>
    <name evidence="8" type="ORF">SAMN05444422_108171</name>
</gene>
<proteinExistence type="inferred from homology"/>
<dbReference type="EMBL" id="FOKW01000008">
    <property type="protein sequence ID" value="SFC44421.1"/>
    <property type="molecule type" value="Genomic_DNA"/>
</dbReference>
<evidence type="ECO:0000313" key="8">
    <source>
        <dbReference type="EMBL" id="SFC44421.1"/>
    </source>
</evidence>
<dbReference type="PRINTS" id="PR00990">
    <property type="entry name" value="RIBOKINASE"/>
</dbReference>
<dbReference type="SUPFAM" id="SSF53613">
    <property type="entry name" value="Ribokinase-like"/>
    <property type="match status" value="1"/>
</dbReference>
<dbReference type="PROSITE" id="PS00583">
    <property type="entry name" value="PFKB_KINASES_1"/>
    <property type="match status" value="1"/>
</dbReference>
<dbReference type="CDD" id="cd01167">
    <property type="entry name" value="bac_FRK"/>
    <property type="match status" value="1"/>
</dbReference>
<keyword evidence="9" id="KW-1185">Reference proteome</keyword>
<dbReference type="InterPro" id="IPR029056">
    <property type="entry name" value="Ribokinase-like"/>
</dbReference>
<dbReference type="GO" id="GO:0005524">
    <property type="term" value="F:ATP binding"/>
    <property type="evidence" value="ECO:0007669"/>
    <property type="project" value="UniProtKB-KW"/>
</dbReference>
<keyword evidence="3" id="KW-0547">Nucleotide-binding</keyword>
<dbReference type="InterPro" id="IPR011611">
    <property type="entry name" value="PfkB_dom"/>
</dbReference>
<dbReference type="InterPro" id="IPR002173">
    <property type="entry name" value="Carboh/pur_kinase_PfkB_CS"/>
</dbReference>
<dbReference type="PANTHER" id="PTHR43085:SF1">
    <property type="entry name" value="PSEUDOURIDINE KINASE-RELATED"/>
    <property type="match status" value="1"/>
</dbReference>
<dbReference type="Pfam" id="PF00294">
    <property type="entry name" value="PfkB"/>
    <property type="match status" value="1"/>
</dbReference>
<evidence type="ECO:0000256" key="3">
    <source>
        <dbReference type="ARBA" id="ARBA00022741"/>
    </source>
</evidence>
<evidence type="ECO:0000256" key="1">
    <source>
        <dbReference type="ARBA" id="ARBA00010688"/>
    </source>
</evidence>
<keyword evidence="2" id="KW-0808">Transferase</keyword>
<evidence type="ECO:0000259" key="7">
    <source>
        <dbReference type="Pfam" id="PF00294"/>
    </source>
</evidence>